<protein>
    <submittedName>
        <fullName evidence="4">Poly(Hydroxyalkanoate) depolymerase family esterase</fullName>
    </submittedName>
</protein>
<dbReference type="Pfam" id="PF10503">
    <property type="entry name" value="Esterase_PHB"/>
    <property type="match status" value="1"/>
</dbReference>
<accession>A0AA44ZPZ2</accession>
<keyword evidence="1" id="KW-0732">Signal</keyword>
<sequence length="337" mass="35828">MGDRRTSHRPSAWIAGAAALALLALLIPAAVAEAREPAGGQDRPGSYSSSEGRVAYQVHLPPSWRADRPMPVVVAVHGCGMTGSGLNSMRAMTRFDDLADAEGFIVVYPTQSILRNVQLCWNSLSPEHQQRGRGEPELLAGAIRQVVATYGADPARVHVAGASSGAGTAVILGVTYPDLVATVTSVAGGEYRFHRFAEDPALTPVDTARLAPAEMGPRARQVPLLVVQGDQDEVVRPFMAERLVAQWRALGGLIATGRPDAGAAPDSVARVEPPGGHAWTRTSYRDRDRGRAAVDSYLVEGMGHSWSGPRADGLFADRAGPDLSAIMWEFASARPRE</sequence>
<dbReference type="GO" id="GO:0016787">
    <property type="term" value="F:hydrolase activity"/>
    <property type="evidence" value="ECO:0007669"/>
    <property type="project" value="UniProtKB-KW"/>
</dbReference>
<dbReference type="InterPro" id="IPR050955">
    <property type="entry name" value="Plant_Biomass_Hydrol_Est"/>
</dbReference>
<dbReference type="Gene3D" id="3.40.50.1820">
    <property type="entry name" value="alpha/beta hydrolase"/>
    <property type="match status" value="1"/>
</dbReference>
<reference evidence="4 5" key="1">
    <citation type="submission" date="2017-11" db="EMBL/GenBank/DDBJ databases">
        <title>Sequencing the genomes of 1000 actinobacteria strains.</title>
        <authorList>
            <person name="Klenk H.-P."/>
        </authorList>
    </citation>
    <scope>NUCLEOTIDE SEQUENCE [LARGE SCALE GENOMIC DNA]</scope>
    <source>
        <strain evidence="4 5">DSM 44104</strain>
    </source>
</reference>
<gene>
    <name evidence="4" type="ORF">ATL51_3138</name>
</gene>
<dbReference type="EMBL" id="PHUJ01000003">
    <property type="protein sequence ID" value="PKB31448.1"/>
    <property type="molecule type" value="Genomic_DNA"/>
</dbReference>
<evidence type="ECO:0000256" key="2">
    <source>
        <dbReference type="ARBA" id="ARBA00022801"/>
    </source>
</evidence>
<dbReference type="PANTHER" id="PTHR43037:SF1">
    <property type="entry name" value="BLL1128 PROTEIN"/>
    <property type="match status" value="1"/>
</dbReference>
<dbReference type="RefSeq" id="WP_100878999.1">
    <property type="nucleotide sequence ID" value="NZ_JBICSI010000001.1"/>
</dbReference>
<dbReference type="GO" id="GO:0005576">
    <property type="term" value="C:extracellular region"/>
    <property type="evidence" value="ECO:0007669"/>
    <property type="project" value="InterPro"/>
</dbReference>
<proteinExistence type="predicted"/>
<organism evidence="4 5">
    <name type="scientific">Pseudonocardia alni</name>
    <name type="common">Amycolata alni</name>
    <dbReference type="NCBI Taxonomy" id="33907"/>
    <lineage>
        <taxon>Bacteria</taxon>
        <taxon>Bacillati</taxon>
        <taxon>Actinomycetota</taxon>
        <taxon>Actinomycetes</taxon>
        <taxon>Pseudonocardiales</taxon>
        <taxon>Pseudonocardiaceae</taxon>
        <taxon>Pseudonocardia</taxon>
    </lineage>
</organism>
<evidence type="ECO:0000256" key="1">
    <source>
        <dbReference type="ARBA" id="ARBA00022729"/>
    </source>
</evidence>
<dbReference type="PANTHER" id="PTHR43037">
    <property type="entry name" value="UNNAMED PRODUCT-RELATED"/>
    <property type="match status" value="1"/>
</dbReference>
<dbReference type="SUPFAM" id="SSF53474">
    <property type="entry name" value="alpha/beta-Hydrolases"/>
    <property type="match status" value="1"/>
</dbReference>
<evidence type="ECO:0000313" key="4">
    <source>
        <dbReference type="EMBL" id="PKB31448.1"/>
    </source>
</evidence>
<dbReference type="InterPro" id="IPR029058">
    <property type="entry name" value="AB_hydrolase_fold"/>
</dbReference>
<dbReference type="Proteomes" id="UP000232453">
    <property type="component" value="Unassembled WGS sequence"/>
</dbReference>
<feature type="region of interest" description="Disordered" evidence="3">
    <location>
        <begin position="261"/>
        <end position="282"/>
    </location>
</feature>
<comment type="caution">
    <text evidence="4">The sequence shown here is derived from an EMBL/GenBank/DDBJ whole genome shotgun (WGS) entry which is preliminary data.</text>
</comment>
<evidence type="ECO:0000313" key="5">
    <source>
        <dbReference type="Proteomes" id="UP000232453"/>
    </source>
</evidence>
<dbReference type="InterPro" id="IPR010126">
    <property type="entry name" value="Esterase_phb"/>
</dbReference>
<dbReference type="AlphaFoldDB" id="A0AA44ZPZ2"/>
<evidence type="ECO:0000256" key="3">
    <source>
        <dbReference type="SAM" id="MobiDB-lite"/>
    </source>
</evidence>
<keyword evidence="2" id="KW-0378">Hydrolase</keyword>
<name>A0AA44ZPZ2_PSEA5</name>